<protein>
    <submittedName>
        <fullName evidence="2 4">Uncharacterized protein</fullName>
    </submittedName>
</protein>
<dbReference type="STRING" id="27835.A0A158R0V6"/>
<name>A0A158R0V6_NIPBR</name>
<dbReference type="Proteomes" id="UP000271162">
    <property type="component" value="Unassembled WGS sequence"/>
</dbReference>
<reference evidence="2 3" key="2">
    <citation type="submission" date="2018-11" db="EMBL/GenBank/DDBJ databases">
        <authorList>
            <consortium name="Pathogen Informatics"/>
        </authorList>
    </citation>
    <scope>NUCLEOTIDE SEQUENCE [LARGE SCALE GENOMIC DNA]</scope>
</reference>
<sequence>MYIRRMEAMEEGGYSGRMPLENEPGQRLSESGAAYLETYGADAWPREAHDIAPPVPIHWRRQPVRVEPQQALFIPQDRETYSFENEMVVAEQCEVVSNEVRIAEPVRISSSQEQADVPGSVNPPSSHFHAHQSGALPKRVTRVILKREGRNEEIVKEDLEPEKLDSFADEQLRQLLDLKLESERMAKDAVAASEAMVGSACKETSEGEVSERK</sequence>
<keyword evidence="3" id="KW-1185">Reference proteome</keyword>
<dbReference type="AlphaFoldDB" id="A0A158R0V6"/>
<evidence type="ECO:0000313" key="3">
    <source>
        <dbReference type="Proteomes" id="UP000271162"/>
    </source>
</evidence>
<feature type="region of interest" description="Disordered" evidence="1">
    <location>
        <begin position="192"/>
        <end position="213"/>
    </location>
</feature>
<reference evidence="4" key="1">
    <citation type="submission" date="2016-04" db="UniProtKB">
        <authorList>
            <consortium name="WormBaseParasite"/>
        </authorList>
    </citation>
    <scope>IDENTIFICATION</scope>
</reference>
<accession>A0A158R0V6</accession>
<proteinExistence type="predicted"/>
<feature type="compositionally biased region" description="Basic and acidic residues" evidence="1">
    <location>
        <begin position="203"/>
        <end position="213"/>
    </location>
</feature>
<dbReference type="WBParaSite" id="NBR_0001262901-mRNA-1">
    <property type="protein sequence ID" value="NBR_0001262901-mRNA-1"/>
    <property type="gene ID" value="NBR_0001262901"/>
</dbReference>
<feature type="region of interest" description="Disordered" evidence="1">
    <location>
        <begin position="108"/>
        <end position="134"/>
    </location>
</feature>
<organism evidence="4">
    <name type="scientific">Nippostrongylus brasiliensis</name>
    <name type="common">Rat hookworm</name>
    <dbReference type="NCBI Taxonomy" id="27835"/>
    <lineage>
        <taxon>Eukaryota</taxon>
        <taxon>Metazoa</taxon>
        <taxon>Ecdysozoa</taxon>
        <taxon>Nematoda</taxon>
        <taxon>Chromadorea</taxon>
        <taxon>Rhabditida</taxon>
        <taxon>Rhabditina</taxon>
        <taxon>Rhabditomorpha</taxon>
        <taxon>Strongyloidea</taxon>
        <taxon>Heligmosomidae</taxon>
        <taxon>Nippostrongylus</taxon>
    </lineage>
</organism>
<gene>
    <name evidence="2" type="ORF">NBR_LOCUS12630</name>
</gene>
<evidence type="ECO:0000313" key="2">
    <source>
        <dbReference type="EMBL" id="VDL76219.1"/>
    </source>
</evidence>
<evidence type="ECO:0000256" key="1">
    <source>
        <dbReference type="SAM" id="MobiDB-lite"/>
    </source>
</evidence>
<evidence type="ECO:0000313" key="4">
    <source>
        <dbReference type="WBParaSite" id="NBR_0001262901-mRNA-1"/>
    </source>
</evidence>
<dbReference type="EMBL" id="UYSL01020811">
    <property type="protein sequence ID" value="VDL76219.1"/>
    <property type="molecule type" value="Genomic_DNA"/>
</dbReference>